<dbReference type="InterPro" id="IPR011257">
    <property type="entry name" value="DNA_glycosylase"/>
</dbReference>
<keyword evidence="3" id="KW-0227">DNA damage</keyword>
<feature type="domain" description="DNA-3-methyladenine glycosylase AlkA N-terminal" evidence="7">
    <location>
        <begin position="4"/>
        <end position="125"/>
    </location>
</feature>
<dbReference type="GO" id="GO:0008725">
    <property type="term" value="F:DNA-3-methyladenine glycosylase activity"/>
    <property type="evidence" value="ECO:0007669"/>
    <property type="project" value="TreeGrafter"/>
</dbReference>
<dbReference type="GO" id="GO:0032131">
    <property type="term" value="F:alkylated DNA binding"/>
    <property type="evidence" value="ECO:0007669"/>
    <property type="project" value="TreeGrafter"/>
</dbReference>
<accession>A0A512P886</accession>
<dbReference type="GO" id="GO:0006307">
    <property type="term" value="P:DNA alkylation repair"/>
    <property type="evidence" value="ECO:0007669"/>
    <property type="project" value="TreeGrafter"/>
</dbReference>
<evidence type="ECO:0000259" key="6">
    <source>
        <dbReference type="SMART" id="SM00478"/>
    </source>
</evidence>
<name>A0A512P886_9CELL</name>
<comment type="caution">
    <text evidence="8">The sequence shown here is derived from an EMBL/GenBank/DDBJ whole genome shotgun (WGS) entry which is preliminary data.</text>
</comment>
<organism evidence="8 9">
    <name type="scientific">Cellulomonas soli</name>
    <dbReference type="NCBI Taxonomy" id="931535"/>
    <lineage>
        <taxon>Bacteria</taxon>
        <taxon>Bacillati</taxon>
        <taxon>Actinomycetota</taxon>
        <taxon>Actinomycetes</taxon>
        <taxon>Micrococcales</taxon>
        <taxon>Cellulomonadaceae</taxon>
        <taxon>Cellulomonas</taxon>
    </lineage>
</organism>
<dbReference type="GO" id="GO:0043916">
    <property type="term" value="F:DNA-7-methylguanine glycosylase activity"/>
    <property type="evidence" value="ECO:0007669"/>
    <property type="project" value="TreeGrafter"/>
</dbReference>
<keyword evidence="4" id="KW-0234">DNA repair</keyword>
<dbReference type="SMART" id="SM01009">
    <property type="entry name" value="AlkA_N"/>
    <property type="match status" value="1"/>
</dbReference>
<evidence type="ECO:0000256" key="3">
    <source>
        <dbReference type="ARBA" id="ARBA00022763"/>
    </source>
</evidence>
<dbReference type="OrthoDB" id="9811249at2"/>
<keyword evidence="9" id="KW-1185">Reference proteome</keyword>
<sequence length="291" mass="30387">MRHDVTVPFAAAPALASLAAHAVPGVETVDRSAGTVRRLVDLGEGPVVVHVTLHDGLVSATVDDEGAVHPTRAPAPRTAALDALLRRWFGLDDDLGAVRSALGGDALIGPLLSVRPDLRVLGHPDGFEAAVTTVLGQQVSLAAARTFGGRLAQAYGTPHAGSGLVTYPDAGTIARVDPVDLQAVLRVPHSRARTVHALATACSRGLALTPGSDHAEVRRQLLALPGVGPWTVEYLAVRVLADRDAWPSGDLVLRRALGGTDAAGTERAAEAWRPWRAHAAFHLWTATAYPA</sequence>
<evidence type="ECO:0000313" key="9">
    <source>
        <dbReference type="Proteomes" id="UP000321798"/>
    </source>
</evidence>
<dbReference type="InterPro" id="IPR010316">
    <property type="entry name" value="AlkA_N"/>
</dbReference>
<dbReference type="PANTHER" id="PTHR43003">
    <property type="entry name" value="DNA-3-METHYLADENINE GLYCOSYLASE"/>
    <property type="match status" value="1"/>
</dbReference>
<gene>
    <name evidence="8" type="ORF">CSO01_01320</name>
</gene>
<dbReference type="Gene3D" id="1.10.1670.10">
    <property type="entry name" value="Helix-hairpin-Helix base-excision DNA repair enzymes (C-terminal)"/>
    <property type="match status" value="1"/>
</dbReference>
<dbReference type="SUPFAM" id="SSF48150">
    <property type="entry name" value="DNA-glycosylase"/>
    <property type="match status" value="1"/>
</dbReference>
<dbReference type="InterPro" id="IPR051912">
    <property type="entry name" value="Alkylbase_DNA_Glycosylase/TA"/>
</dbReference>
<dbReference type="EC" id="3.2.2.21" evidence="2"/>
<evidence type="ECO:0000259" key="7">
    <source>
        <dbReference type="SMART" id="SM01009"/>
    </source>
</evidence>
<dbReference type="Proteomes" id="UP000321798">
    <property type="component" value="Unassembled WGS sequence"/>
</dbReference>
<dbReference type="Gene3D" id="3.30.310.20">
    <property type="entry name" value="DNA-3-methyladenine glycosylase AlkA, N-terminal domain"/>
    <property type="match status" value="1"/>
</dbReference>
<dbReference type="InterPro" id="IPR023170">
    <property type="entry name" value="HhH_base_excis_C"/>
</dbReference>
<evidence type="ECO:0000256" key="2">
    <source>
        <dbReference type="ARBA" id="ARBA00012000"/>
    </source>
</evidence>
<dbReference type="InterPro" id="IPR003265">
    <property type="entry name" value="HhH-GPD_domain"/>
</dbReference>
<protein>
    <recommendedName>
        <fullName evidence="2">DNA-3-methyladenine glycosylase II</fullName>
        <ecNumber evidence="2">3.2.2.21</ecNumber>
    </recommendedName>
</protein>
<evidence type="ECO:0000313" key="8">
    <source>
        <dbReference type="EMBL" id="GEP67417.1"/>
    </source>
</evidence>
<keyword evidence="5" id="KW-0732">Signal</keyword>
<evidence type="ECO:0000256" key="1">
    <source>
        <dbReference type="ARBA" id="ARBA00000086"/>
    </source>
</evidence>
<dbReference type="AlphaFoldDB" id="A0A512P886"/>
<comment type="catalytic activity">
    <reaction evidence="1">
        <text>Hydrolysis of alkylated DNA, releasing 3-methyladenine, 3-methylguanine, 7-methylguanine and 7-methyladenine.</text>
        <dbReference type="EC" id="3.2.2.21"/>
    </reaction>
</comment>
<dbReference type="Gene3D" id="1.10.340.30">
    <property type="entry name" value="Hypothetical protein, domain 2"/>
    <property type="match status" value="1"/>
</dbReference>
<evidence type="ECO:0000256" key="4">
    <source>
        <dbReference type="ARBA" id="ARBA00023204"/>
    </source>
</evidence>
<feature type="domain" description="HhH-GPD" evidence="6">
    <location>
        <begin position="135"/>
        <end position="288"/>
    </location>
</feature>
<dbReference type="GO" id="GO:0006285">
    <property type="term" value="P:base-excision repair, AP site formation"/>
    <property type="evidence" value="ECO:0007669"/>
    <property type="project" value="TreeGrafter"/>
</dbReference>
<dbReference type="Pfam" id="PF00730">
    <property type="entry name" value="HhH-GPD"/>
    <property type="match status" value="1"/>
</dbReference>
<dbReference type="EMBL" id="BKAL01000001">
    <property type="protein sequence ID" value="GEP67417.1"/>
    <property type="molecule type" value="Genomic_DNA"/>
</dbReference>
<dbReference type="CDD" id="cd00056">
    <property type="entry name" value="ENDO3c"/>
    <property type="match status" value="1"/>
</dbReference>
<dbReference type="PANTHER" id="PTHR43003:SF13">
    <property type="entry name" value="DNA-3-METHYLADENINE GLYCOSYLASE 2"/>
    <property type="match status" value="1"/>
</dbReference>
<dbReference type="SMART" id="SM00478">
    <property type="entry name" value="ENDO3c"/>
    <property type="match status" value="1"/>
</dbReference>
<dbReference type="RefSeq" id="WP_146951206.1">
    <property type="nucleotide sequence ID" value="NZ_BAABBJ010000005.1"/>
</dbReference>
<dbReference type="GO" id="GO:0005737">
    <property type="term" value="C:cytoplasm"/>
    <property type="evidence" value="ECO:0007669"/>
    <property type="project" value="TreeGrafter"/>
</dbReference>
<feature type="chain" id="PRO_5039708987" description="DNA-3-methyladenine glycosylase II" evidence="5">
    <location>
        <begin position="23"/>
        <end position="291"/>
    </location>
</feature>
<proteinExistence type="predicted"/>
<reference evidence="8 9" key="1">
    <citation type="submission" date="2019-07" db="EMBL/GenBank/DDBJ databases">
        <title>Whole genome shotgun sequence of Cellulomonas soli NBRC 109434.</title>
        <authorList>
            <person name="Hosoyama A."/>
            <person name="Uohara A."/>
            <person name="Ohji S."/>
            <person name="Ichikawa N."/>
        </authorList>
    </citation>
    <scope>NUCLEOTIDE SEQUENCE [LARGE SCALE GENOMIC DNA]</scope>
    <source>
        <strain evidence="8 9">NBRC 109434</strain>
    </source>
</reference>
<dbReference type="InterPro" id="IPR037046">
    <property type="entry name" value="AlkA_N_sf"/>
</dbReference>
<feature type="signal peptide" evidence="5">
    <location>
        <begin position="1"/>
        <end position="22"/>
    </location>
</feature>
<dbReference type="GO" id="GO:0032993">
    <property type="term" value="C:protein-DNA complex"/>
    <property type="evidence" value="ECO:0007669"/>
    <property type="project" value="TreeGrafter"/>
</dbReference>
<evidence type="ECO:0000256" key="5">
    <source>
        <dbReference type="SAM" id="SignalP"/>
    </source>
</evidence>
<dbReference type="Pfam" id="PF06029">
    <property type="entry name" value="AlkA_N"/>
    <property type="match status" value="1"/>
</dbReference>